<dbReference type="GO" id="GO:0003676">
    <property type="term" value="F:nucleic acid binding"/>
    <property type="evidence" value="ECO:0007669"/>
    <property type="project" value="InterPro"/>
</dbReference>
<feature type="domain" description="Type II methyltransferase M.Eco57I C-terminal" evidence="8">
    <location>
        <begin position="301"/>
        <end position="516"/>
    </location>
</feature>
<dbReference type="GO" id="GO:0006304">
    <property type="term" value="P:DNA modification"/>
    <property type="evidence" value="ECO:0007669"/>
    <property type="project" value="InterPro"/>
</dbReference>
<dbReference type="Proteomes" id="UP000004221">
    <property type="component" value="Unassembled WGS sequence"/>
</dbReference>
<dbReference type="InterPro" id="IPR029063">
    <property type="entry name" value="SAM-dependent_MTases_sf"/>
</dbReference>
<dbReference type="EC" id="2.1.1.72" evidence="2"/>
<dbReference type="GO" id="GO:0032259">
    <property type="term" value="P:methylation"/>
    <property type="evidence" value="ECO:0007669"/>
    <property type="project" value="UniProtKB-KW"/>
</dbReference>
<dbReference type="CDD" id="cd02440">
    <property type="entry name" value="AdoMet_MTases"/>
    <property type="match status" value="1"/>
</dbReference>
<keyword evidence="3 9" id="KW-0489">Methyltransferase</keyword>
<name>I4EKI4_9BACT</name>
<sequence>MGLGTSNTGLRSGSLMKRFQEAEARRLVEQARLDAQKTAKERNAWGQFATPAALALSIAEYVRTMWNGRKDRIRFLEPALGTGSFYSALGQTFPQDCWESAVGVERDPAFVEAARDLWDAFGLEVAEADFTRLTPPRERFNLIVTNPPYVRHHHITGADKTRLKAEVRQRVGLELDGLAGLYCYFLLLADAWLEEMGIGVWLVPTEFMEVNYGAVIKQYLTERVSLLHIHRFDSHDVQFADALVSSAIVVFQKTTPAPNHEVTLTFGGMLTEPREIVRVPLPVLRGERKWKQLSTGNHGRNTESTDTLASLFKIKRGIASGNVNFFVMPRQQALEKGIPPQFVRPILPGPRSLKTKIVSADPDGYPVLDEQLVILDCPLPVDQIQHEYPGLWAYLEQGIAQRVSQGYLASRRKPWYHQEHRDPAPFLCTYMARQTGNGKAFRFIWNQSNAVATNLYLMLYPTGLLATALRHNPSLYPIIFNLLESIETAQLLKEGRVYGGGLHKMEPAELGRVPATAFLEAFMNAEPSIPHQVHLF</sequence>
<dbReference type="PANTHER" id="PTHR33841">
    <property type="entry name" value="DNA METHYLTRANSFERASE YEEA-RELATED"/>
    <property type="match status" value="1"/>
</dbReference>
<dbReference type="Pfam" id="PF22837">
    <property type="entry name" value="M_Eco57I_C"/>
    <property type="match status" value="1"/>
</dbReference>
<dbReference type="AlphaFoldDB" id="I4EKI4"/>
<dbReference type="PANTHER" id="PTHR33841:SF5">
    <property type="entry name" value="DNA METHYLASE (MODIFICATION METHYLASE) (METHYLTRANSFERASE)-RELATED"/>
    <property type="match status" value="1"/>
</dbReference>
<evidence type="ECO:0000259" key="8">
    <source>
        <dbReference type="Pfam" id="PF22837"/>
    </source>
</evidence>
<organism evidence="9 10">
    <name type="scientific">Nitrolancea hollandica Lb</name>
    <dbReference type="NCBI Taxonomy" id="1129897"/>
    <lineage>
        <taxon>Bacteria</taxon>
        <taxon>Pseudomonadati</taxon>
        <taxon>Thermomicrobiota</taxon>
        <taxon>Thermomicrobia</taxon>
        <taxon>Sphaerobacterales</taxon>
        <taxon>Sphaerobacterineae</taxon>
        <taxon>Sphaerobacteraceae</taxon>
        <taxon>Nitrolancea</taxon>
    </lineage>
</organism>
<evidence type="ECO:0000313" key="9">
    <source>
        <dbReference type="EMBL" id="CCF85196.1"/>
    </source>
</evidence>
<gene>
    <name evidence="9" type="primary">salIM</name>
    <name evidence="9" type="ORF">NITHO_460032</name>
</gene>
<dbReference type="SUPFAM" id="SSF53335">
    <property type="entry name" value="S-adenosyl-L-methionine-dependent methyltransferases"/>
    <property type="match status" value="1"/>
</dbReference>
<dbReference type="REBASE" id="60396">
    <property type="entry name" value="M.NhoORF460032P"/>
</dbReference>
<feature type="domain" description="Type II methyltransferase M.TaqI-like" evidence="7">
    <location>
        <begin position="135"/>
        <end position="237"/>
    </location>
</feature>
<comment type="caution">
    <text evidence="9">The sequence shown here is derived from an EMBL/GenBank/DDBJ whole genome shotgun (WGS) entry which is preliminary data.</text>
</comment>
<keyword evidence="10" id="KW-1185">Reference proteome</keyword>
<keyword evidence="4 9" id="KW-0808">Transferase</keyword>
<dbReference type="InterPro" id="IPR002052">
    <property type="entry name" value="DNA_methylase_N6_adenine_CS"/>
</dbReference>
<evidence type="ECO:0000256" key="2">
    <source>
        <dbReference type="ARBA" id="ARBA00011900"/>
    </source>
</evidence>
<protein>
    <recommendedName>
        <fullName evidence="2">site-specific DNA-methyltransferase (adenine-specific)</fullName>
        <ecNumber evidence="2">2.1.1.72</ecNumber>
    </recommendedName>
</protein>
<reference evidence="9 10" key="1">
    <citation type="journal article" date="2012" name="ISME J.">
        <title>Nitrification expanded: discovery, physiology and genomics of a nitrite-oxidizing bacterium from the phylum Chloroflexi.</title>
        <authorList>
            <person name="Sorokin D.Y."/>
            <person name="Lucker S."/>
            <person name="Vejmelkova D."/>
            <person name="Kostrikina N.A."/>
            <person name="Kleerebezem R."/>
            <person name="Rijpstra W.I."/>
            <person name="Damste J.S."/>
            <person name="Le Paslier D."/>
            <person name="Muyzer G."/>
            <person name="Wagner M."/>
            <person name="van Loosdrecht M.C."/>
            <person name="Daims H."/>
        </authorList>
    </citation>
    <scope>NUCLEOTIDE SEQUENCE [LARGE SCALE GENOMIC DNA]</scope>
    <source>
        <strain evidence="10">none</strain>
    </source>
</reference>
<dbReference type="EMBL" id="CAGS01000401">
    <property type="protein sequence ID" value="CCF85196.1"/>
    <property type="molecule type" value="Genomic_DNA"/>
</dbReference>
<evidence type="ECO:0000256" key="1">
    <source>
        <dbReference type="ARBA" id="ARBA00006594"/>
    </source>
</evidence>
<dbReference type="PROSITE" id="PS00092">
    <property type="entry name" value="N6_MTASE"/>
    <property type="match status" value="1"/>
</dbReference>
<evidence type="ECO:0000259" key="7">
    <source>
        <dbReference type="Pfam" id="PF07669"/>
    </source>
</evidence>
<dbReference type="Pfam" id="PF07669">
    <property type="entry name" value="Eco57I"/>
    <property type="match status" value="1"/>
</dbReference>
<dbReference type="PRINTS" id="PR00507">
    <property type="entry name" value="N12N6MTFRASE"/>
</dbReference>
<evidence type="ECO:0000256" key="6">
    <source>
        <dbReference type="ARBA" id="ARBA00047942"/>
    </source>
</evidence>
<keyword evidence="5" id="KW-0949">S-adenosyl-L-methionine</keyword>
<comment type="catalytic activity">
    <reaction evidence="6">
        <text>a 2'-deoxyadenosine in DNA + S-adenosyl-L-methionine = an N(6)-methyl-2'-deoxyadenosine in DNA + S-adenosyl-L-homocysteine + H(+)</text>
        <dbReference type="Rhea" id="RHEA:15197"/>
        <dbReference type="Rhea" id="RHEA-COMP:12418"/>
        <dbReference type="Rhea" id="RHEA-COMP:12419"/>
        <dbReference type="ChEBI" id="CHEBI:15378"/>
        <dbReference type="ChEBI" id="CHEBI:57856"/>
        <dbReference type="ChEBI" id="CHEBI:59789"/>
        <dbReference type="ChEBI" id="CHEBI:90615"/>
        <dbReference type="ChEBI" id="CHEBI:90616"/>
        <dbReference type="EC" id="2.1.1.72"/>
    </reaction>
</comment>
<accession>I4EKI4</accession>
<dbReference type="InterPro" id="IPR054520">
    <property type="entry name" value="M_Eco57I_C"/>
</dbReference>
<comment type="similarity">
    <text evidence="1">Belongs to the N(4)/N(6)-methyltransferase family.</text>
</comment>
<proteinExistence type="inferred from homology"/>
<evidence type="ECO:0000313" key="10">
    <source>
        <dbReference type="Proteomes" id="UP000004221"/>
    </source>
</evidence>
<evidence type="ECO:0000256" key="5">
    <source>
        <dbReference type="ARBA" id="ARBA00022691"/>
    </source>
</evidence>
<dbReference type="InterPro" id="IPR011639">
    <property type="entry name" value="MethylTrfase_TaqI-like_dom"/>
</dbReference>
<dbReference type="Gene3D" id="3.40.50.150">
    <property type="entry name" value="Vaccinia Virus protein VP39"/>
    <property type="match status" value="1"/>
</dbReference>
<dbReference type="InterPro" id="IPR050953">
    <property type="entry name" value="N4_N6_ade-DNA_methylase"/>
</dbReference>
<evidence type="ECO:0000256" key="3">
    <source>
        <dbReference type="ARBA" id="ARBA00022603"/>
    </source>
</evidence>
<dbReference type="GO" id="GO:0009007">
    <property type="term" value="F:site-specific DNA-methyltransferase (adenine-specific) activity"/>
    <property type="evidence" value="ECO:0007669"/>
    <property type="project" value="UniProtKB-EC"/>
</dbReference>
<evidence type="ECO:0000256" key="4">
    <source>
        <dbReference type="ARBA" id="ARBA00022679"/>
    </source>
</evidence>